<dbReference type="PANTHER" id="PTHR36203:SF1">
    <property type="entry name" value="ASCORBATE-SPECIFIC PTS SYSTEM EIIA COMPONENT"/>
    <property type="match status" value="1"/>
</dbReference>
<reference evidence="12" key="1">
    <citation type="submission" date="2020-08" db="EMBL/GenBank/DDBJ databases">
        <title>Genome public.</title>
        <authorList>
            <person name="Liu C."/>
            <person name="Sun Q."/>
        </authorList>
    </citation>
    <scope>NUCLEOTIDE SEQUENCE</scope>
    <source>
        <strain evidence="12">NSJ-68</strain>
    </source>
</reference>
<name>A0A923RKS3_9FIRM</name>
<dbReference type="RefSeq" id="WP_186872782.1">
    <property type="nucleotide sequence ID" value="NZ_JACOOR010000001.1"/>
</dbReference>
<gene>
    <name evidence="12" type="ORF">H8S44_01735</name>
</gene>
<keyword evidence="3" id="KW-0963">Cytoplasm</keyword>
<evidence type="ECO:0000313" key="12">
    <source>
        <dbReference type="EMBL" id="MBC5658507.1"/>
    </source>
</evidence>
<dbReference type="GO" id="GO:0016301">
    <property type="term" value="F:kinase activity"/>
    <property type="evidence" value="ECO:0007669"/>
    <property type="project" value="UniProtKB-KW"/>
</dbReference>
<evidence type="ECO:0000256" key="7">
    <source>
        <dbReference type="ARBA" id="ARBA00022777"/>
    </source>
</evidence>
<evidence type="ECO:0000256" key="5">
    <source>
        <dbReference type="ARBA" id="ARBA00022679"/>
    </source>
</evidence>
<dbReference type="PROSITE" id="PS51094">
    <property type="entry name" value="PTS_EIIA_TYPE_2"/>
    <property type="match status" value="1"/>
</dbReference>
<evidence type="ECO:0000313" key="13">
    <source>
        <dbReference type="Proteomes" id="UP000649345"/>
    </source>
</evidence>
<dbReference type="Gene3D" id="3.40.930.10">
    <property type="entry name" value="Mannitol-specific EII, Chain A"/>
    <property type="match status" value="1"/>
</dbReference>
<keyword evidence="2" id="KW-0813">Transport</keyword>
<comment type="subcellular location">
    <subcellularLocation>
        <location evidence="1">Cytoplasm</location>
    </subcellularLocation>
</comment>
<keyword evidence="12" id="KW-0762">Sugar transport</keyword>
<dbReference type="InterPro" id="IPR002178">
    <property type="entry name" value="PTS_EIIA_type-2_dom"/>
</dbReference>
<sequence length="151" mass="16999">MLREFVEKKHYLFAEEAADWEEAVAMSCRSLEADGTVDAGYAGEIIACVRKYGPYIVIMPNIAMPHSQEGAAGVRKTAVAFMKLEKPVSFDPADPEKDARLFFTLASCDPEQHLNNMKRLSEILMNEELVAELDQAVCPEDLLRLQEKYLD</sequence>
<dbReference type="InterPro" id="IPR051351">
    <property type="entry name" value="Ascorbate-PTS_EIIA_comp"/>
</dbReference>
<keyword evidence="13" id="KW-1185">Reference proteome</keyword>
<keyword evidence="4" id="KW-0597">Phosphoprotein</keyword>
<dbReference type="EMBL" id="JACOOR010000001">
    <property type="protein sequence ID" value="MBC5658507.1"/>
    <property type="molecule type" value="Genomic_DNA"/>
</dbReference>
<comment type="caution">
    <text evidence="12">The sequence shown here is derived from an EMBL/GenBank/DDBJ whole genome shotgun (WGS) entry which is preliminary data.</text>
</comment>
<evidence type="ECO:0000256" key="4">
    <source>
        <dbReference type="ARBA" id="ARBA00022553"/>
    </source>
</evidence>
<evidence type="ECO:0000256" key="9">
    <source>
        <dbReference type="ARBA" id="ARBA00041175"/>
    </source>
</evidence>
<evidence type="ECO:0000256" key="10">
    <source>
        <dbReference type="ARBA" id="ARBA00042072"/>
    </source>
</evidence>
<keyword evidence="7" id="KW-0418">Kinase</keyword>
<dbReference type="InterPro" id="IPR016152">
    <property type="entry name" value="PTrfase/Anion_transptr"/>
</dbReference>
<keyword evidence="6" id="KW-0598">Phosphotransferase system</keyword>
<evidence type="ECO:0000256" key="6">
    <source>
        <dbReference type="ARBA" id="ARBA00022683"/>
    </source>
</evidence>
<dbReference type="SUPFAM" id="SSF55804">
    <property type="entry name" value="Phoshotransferase/anion transport protein"/>
    <property type="match status" value="1"/>
</dbReference>
<feature type="domain" description="PTS EIIA type-2" evidence="11">
    <location>
        <begin position="4"/>
        <end position="149"/>
    </location>
</feature>
<dbReference type="GO" id="GO:0009401">
    <property type="term" value="P:phosphoenolpyruvate-dependent sugar phosphotransferase system"/>
    <property type="evidence" value="ECO:0007669"/>
    <property type="project" value="UniProtKB-KW"/>
</dbReference>
<evidence type="ECO:0000256" key="2">
    <source>
        <dbReference type="ARBA" id="ARBA00022448"/>
    </source>
</evidence>
<dbReference type="Pfam" id="PF00359">
    <property type="entry name" value="PTS_EIIA_2"/>
    <property type="match status" value="1"/>
</dbReference>
<dbReference type="AlphaFoldDB" id="A0A923RKS3"/>
<evidence type="ECO:0000256" key="1">
    <source>
        <dbReference type="ARBA" id="ARBA00004496"/>
    </source>
</evidence>
<evidence type="ECO:0000259" key="11">
    <source>
        <dbReference type="PROSITE" id="PS51094"/>
    </source>
</evidence>
<keyword evidence="5" id="KW-0808">Transferase</keyword>
<accession>A0A923RKS3</accession>
<proteinExistence type="predicted"/>
<organism evidence="12 13">
    <name type="scientific">Anaerosacchariphilus hominis</name>
    <dbReference type="NCBI Taxonomy" id="2763017"/>
    <lineage>
        <taxon>Bacteria</taxon>
        <taxon>Bacillati</taxon>
        <taxon>Bacillota</taxon>
        <taxon>Clostridia</taxon>
        <taxon>Lachnospirales</taxon>
        <taxon>Lachnospiraceae</taxon>
        <taxon>Anaerosacchariphilus</taxon>
    </lineage>
</organism>
<evidence type="ECO:0000256" key="8">
    <source>
        <dbReference type="ARBA" id="ARBA00037387"/>
    </source>
</evidence>
<dbReference type="GO" id="GO:0005737">
    <property type="term" value="C:cytoplasm"/>
    <property type="evidence" value="ECO:0007669"/>
    <property type="project" value="UniProtKB-SubCell"/>
</dbReference>
<evidence type="ECO:0000256" key="3">
    <source>
        <dbReference type="ARBA" id="ARBA00022490"/>
    </source>
</evidence>
<dbReference type="PANTHER" id="PTHR36203">
    <property type="entry name" value="ASCORBATE-SPECIFIC PTS SYSTEM EIIA COMPONENT"/>
    <property type="match status" value="1"/>
</dbReference>
<comment type="function">
    <text evidence="8">The phosphoenolpyruvate-dependent sugar phosphotransferase system (sugar PTS), a major carbohydrate active transport system, catalyzes the phosphorylation of incoming sugar substrates concomitantly with their translocation across the cell membrane. The enzyme II UlaABC PTS system is involved in ascorbate transport.</text>
</comment>
<dbReference type="Proteomes" id="UP000649345">
    <property type="component" value="Unassembled WGS sequence"/>
</dbReference>
<protein>
    <recommendedName>
        <fullName evidence="9">Ascorbate-specific PTS system EIIA component</fullName>
    </recommendedName>
    <alternativeName>
        <fullName evidence="10">Ascorbate-specific phosphotransferase enzyme IIA component</fullName>
    </alternativeName>
</protein>